<dbReference type="PROSITE" id="PS50922">
    <property type="entry name" value="TLC"/>
    <property type="match status" value="1"/>
</dbReference>
<evidence type="ECO:0000256" key="2">
    <source>
        <dbReference type="ARBA" id="ARBA00005999"/>
    </source>
</evidence>
<feature type="transmembrane region" description="Helical" evidence="10">
    <location>
        <begin position="126"/>
        <end position="144"/>
    </location>
</feature>
<evidence type="ECO:0000256" key="10">
    <source>
        <dbReference type="SAM" id="Phobius"/>
    </source>
</evidence>
<evidence type="ECO:0000256" key="4">
    <source>
        <dbReference type="ARBA" id="ARBA00022692"/>
    </source>
</evidence>
<evidence type="ECO:0000313" key="12">
    <source>
        <dbReference type="EMBL" id="ODN00334.1"/>
    </source>
</evidence>
<keyword evidence="7 8" id="KW-0472">Membrane</keyword>
<evidence type="ECO:0000256" key="3">
    <source>
        <dbReference type="ARBA" id="ARBA00022448"/>
    </source>
</evidence>
<evidence type="ECO:0000256" key="6">
    <source>
        <dbReference type="ARBA" id="ARBA00022989"/>
    </source>
</evidence>
<keyword evidence="5" id="KW-0653">Protein transport</keyword>
<feature type="transmembrane region" description="Helical" evidence="10">
    <location>
        <begin position="86"/>
        <end position="105"/>
    </location>
</feature>
<dbReference type="OMA" id="CAVFFYF"/>
<comment type="subcellular location">
    <subcellularLocation>
        <location evidence="1">Membrane</location>
        <topology evidence="1">Multi-pass membrane protein</topology>
    </subcellularLocation>
</comment>
<feature type="transmembrane region" description="Helical" evidence="10">
    <location>
        <begin position="204"/>
        <end position="231"/>
    </location>
</feature>
<keyword evidence="4 8" id="KW-0812">Transmembrane</keyword>
<feature type="domain" description="TLC" evidence="11">
    <location>
        <begin position="120"/>
        <end position="320"/>
    </location>
</feature>
<gene>
    <name evidence="12" type="ORF">Ocin01_06336</name>
</gene>
<name>A0A1D2N4Z6_ORCCI</name>
<sequence length="363" mass="41246">MVVKGRRGTSKNPPILSHEFIIQNHADIVACIAMLFVVGLIFQITSPVASMFIALNHNTTRNITTSPPFTYDEILYNVGWKDSCAVFFYTLISIVVHALVQEYALDKVTRKLHLSKIRHSKFNDSGQLLAFALVSTLWGINIIMRENYLTHISSLWEGYPHLEMTFILKFYMLTQISYWLHWIPEIYFLRMKRDEIPQKLTTSGLYIAVVAFAYLTNLARIGTVLLVLHFIPQVLLSLGKLCHFAEKEGAATWLFRAGNVVFILARFLSVIFAVLTFWFGLEPFASQALRTLGLGFVGGLQSYLLFQFCIFHVKRIRSVSATPAAVPKSPKKLKKAAKEISDLPEVDQNTKKQQALSKKVKQK</sequence>
<dbReference type="Pfam" id="PF03798">
    <property type="entry name" value="TRAM_LAG1_CLN8"/>
    <property type="match status" value="1"/>
</dbReference>
<feature type="transmembrane region" description="Helical" evidence="10">
    <location>
        <begin position="164"/>
        <end position="183"/>
    </location>
</feature>
<keyword evidence="3" id="KW-0813">Transport</keyword>
<dbReference type="GO" id="GO:0006616">
    <property type="term" value="P:SRP-dependent cotranslational protein targeting to membrane, translocation"/>
    <property type="evidence" value="ECO:0007669"/>
    <property type="project" value="InterPro"/>
</dbReference>
<keyword evidence="6 10" id="KW-1133">Transmembrane helix</keyword>
<comment type="similarity">
    <text evidence="2">Belongs to the TRAM family.</text>
</comment>
<dbReference type="PANTHER" id="PTHR12371:SF11">
    <property type="entry name" value="TRANSLOCATING CHAIN-ASSOCIATED MEMBRANE PROTEIN"/>
    <property type="match status" value="1"/>
</dbReference>
<reference evidence="12 13" key="1">
    <citation type="journal article" date="2016" name="Genome Biol. Evol.">
        <title>Gene Family Evolution Reflects Adaptation to Soil Environmental Stressors in the Genome of the Collembolan Orchesella cincta.</title>
        <authorList>
            <person name="Faddeeva-Vakhrusheva A."/>
            <person name="Derks M.F."/>
            <person name="Anvar S.Y."/>
            <person name="Agamennone V."/>
            <person name="Suring W."/>
            <person name="Smit S."/>
            <person name="van Straalen N.M."/>
            <person name="Roelofs D."/>
        </authorList>
    </citation>
    <scope>NUCLEOTIDE SEQUENCE [LARGE SCALE GENOMIC DNA]</scope>
    <source>
        <tissue evidence="12">Mixed pool</tissue>
    </source>
</reference>
<dbReference type="OrthoDB" id="3053196at2759"/>
<organism evidence="12 13">
    <name type="scientific">Orchesella cincta</name>
    <name type="common">Springtail</name>
    <name type="synonym">Podura cincta</name>
    <dbReference type="NCBI Taxonomy" id="48709"/>
    <lineage>
        <taxon>Eukaryota</taxon>
        <taxon>Metazoa</taxon>
        <taxon>Ecdysozoa</taxon>
        <taxon>Arthropoda</taxon>
        <taxon>Hexapoda</taxon>
        <taxon>Collembola</taxon>
        <taxon>Entomobryomorpha</taxon>
        <taxon>Entomobryoidea</taxon>
        <taxon>Orchesellidae</taxon>
        <taxon>Orchesellinae</taxon>
        <taxon>Orchesella</taxon>
    </lineage>
</organism>
<accession>A0A1D2N4Z6</accession>
<feature type="transmembrane region" description="Helical" evidence="10">
    <location>
        <begin position="293"/>
        <end position="313"/>
    </location>
</feature>
<evidence type="ECO:0000256" key="7">
    <source>
        <dbReference type="ARBA" id="ARBA00023136"/>
    </source>
</evidence>
<dbReference type="InterPro" id="IPR016447">
    <property type="entry name" value="Translocation_assoc_membrane"/>
</dbReference>
<evidence type="ECO:0000259" key="11">
    <source>
        <dbReference type="PROSITE" id="PS50922"/>
    </source>
</evidence>
<evidence type="ECO:0000313" key="13">
    <source>
        <dbReference type="Proteomes" id="UP000094527"/>
    </source>
</evidence>
<evidence type="ECO:0000256" key="8">
    <source>
        <dbReference type="PROSITE-ProRule" id="PRU00205"/>
    </source>
</evidence>
<dbReference type="AlphaFoldDB" id="A0A1D2N4Z6"/>
<dbReference type="GO" id="GO:0005789">
    <property type="term" value="C:endoplasmic reticulum membrane"/>
    <property type="evidence" value="ECO:0007669"/>
    <property type="project" value="TreeGrafter"/>
</dbReference>
<dbReference type="Proteomes" id="UP000094527">
    <property type="component" value="Unassembled WGS sequence"/>
</dbReference>
<dbReference type="SMART" id="SM00724">
    <property type="entry name" value="TLC"/>
    <property type="match status" value="1"/>
</dbReference>
<comment type="caution">
    <text evidence="12">The sequence shown here is derived from an EMBL/GenBank/DDBJ whole genome shotgun (WGS) entry which is preliminary data.</text>
</comment>
<dbReference type="STRING" id="48709.A0A1D2N4Z6"/>
<evidence type="ECO:0000256" key="1">
    <source>
        <dbReference type="ARBA" id="ARBA00004141"/>
    </source>
</evidence>
<evidence type="ECO:0000256" key="9">
    <source>
        <dbReference type="SAM" id="MobiDB-lite"/>
    </source>
</evidence>
<feature type="region of interest" description="Disordered" evidence="9">
    <location>
        <begin position="344"/>
        <end position="363"/>
    </location>
</feature>
<keyword evidence="13" id="KW-1185">Reference proteome</keyword>
<dbReference type="EMBL" id="LJIJ01000213">
    <property type="protein sequence ID" value="ODN00334.1"/>
    <property type="molecule type" value="Genomic_DNA"/>
</dbReference>
<evidence type="ECO:0000256" key="5">
    <source>
        <dbReference type="ARBA" id="ARBA00022927"/>
    </source>
</evidence>
<protein>
    <submittedName>
        <fullName evidence="12">Translocating chain-associated membrane protein 1-like 1</fullName>
    </submittedName>
</protein>
<dbReference type="InterPro" id="IPR006634">
    <property type="entry name" value="TLC-dom"/>
</dbReference>
<dbReference type="PANTHER" id="PTHR12371">
    <property type="entry name" value="TRANSLOCATION ASSOCIATED MEMBRANE PROTEIN"/>
    <property type="match status" value="1"/>
</dbReference>
<proteinExistence type="inferred from homology"/>
<feature type="transmembrane region" description="Helical" evidence="10">
    <location>
        <begin position="260"/>
        <end position="281"/>
    </location>
</feature>
<dbReference type="GO" id="GO:0045048">
    <property type="term" value="P:protein insertion into ER membrane"/>
    <property type="evidence" value="ECO:0007669"/>
    <property type="project" value="TreeGrafter"/>
</dbReference>